<gene>
    <name evidence="1" type="ORF">BDQ12DRAFT_576930</name>
</gene>
<reference evidence="1 2" key="1">
    <citation type="journal article" date="2019" name="Nat. Ecol. Evol.">
        <title>Megaphylogeny resolves global patterns of mushroom evolution.</title>
        <authorList>
            <person name="Varga T."/>
            <person name="Krizsan K."/>
            <person name="Foldi C."/>
            <person name="Dima B."/>
            <person name="Sanchez-Garcia M."/>
            <person name="Sanchez-Ramirez S."/>
            <person name="Szollosi G.J."/>
            <person name="Szarkandi J.G."/>
            <person name="Papp V."/>
            <person name="Albert L."/>
            <person name="Andreopoulos W."/>
            <person name="Angelini C."/>
            <person name="Antonin V."/>
            <person name="Barry K.W."/>
            <person name="Bougher N.L."/>
            <person name="Buchanan P."/>
            <person name="Buyck B."/>
            <person name="Bense V."/>
            <person name="Catcheside P."/>
            <person name="Chovatia M."/>
            <person name="Cooper J."/>
            <person name="Damon W."/>
            <person name="Desjardin D."/>
            <person name="Finy P."/>
            <person name="Geml J."/>
            <person name="Haridas S."/>
            <person name="Hughes K."/>
            <person name="Justo A."/>
            <person name="Karasinski D."/>
            <person name="Kautmanova I."/>
            <person name="Kiss B."/>
            <person name="Kocsube S."/>
            <person name="Kotiranta H."/>
            <person name="LaButti K.M."/>
            <person name="Lechner B.E."/>
            <person name="Liimatainen K."/>
            <person name="Lipzen A."/>
            <person name="Lukacs Z."/>
            <person name="Mihaltcheva S."/>
            <person name="Morgado L.N."/>
            <person name="Niskanen T."/>
            <person name="Noordeloos M.E."/>
            <person name="Ohm R.A."/>
            <person name="Ortiz-Santana B."/>
            <person name="Ovrebo C."/>
            <person name="Racz N."/>
            <person name="Riley R."/>
            <person name="Savchenko A."/>
            <person name="Shiryaev A."/>
            <person name="Soop K."/>
            <person name="Spirin V."/>
            <person name="Szebenyi C."/>
            <person name="Tomsovsky M."/>
            <person name="Tulloss R.E."/>
            <person name="Uehling J."/>
            <person name="Grigoriev I.V."/>
            <person name="Vagvolgyi C."/>
            <person name="Papp T."/>
            <person name="Martin F.M."/>
            <person name="Miettinen O."/>
            <person name="Hibbett D.S."/>
            <person name="Nagy L.G."/>
        </authorList>
    </citation>
    <scope>NUCLEOTIDE SEQUENCE [LARGE SCALE GENOMIC DNA]</scope>
    <source>
        <strain evidence="1 2">CBS 166.37</strain>
    </source>
</reference>
<proteinExistence type="predicted"/>
<protein>
    <recommendedName>
        <fullName evidence="3">Helitron helicase-like domain-containing protein</fullName>
    </recommendedName>
</protein>
<dbReference type="OrthoDB" id="2272314at2759"/>
<dbReference type="PANTHER" id="PTHR45786">
    <property type="entry name" value="DNA BINDING PROTEIN-LIKE"/>
    <property type="match status" value="1"/>
</dbReference>
<dbReference type="EMBL" id="ML213610">
    <property type="protein sequence ID" value="TFK37141.1"/>
    <property type="molecule type" value="Genomic_DNA"/>
</dbReference>
<organism evidence="1 2">
    <name type="scientific">Crucibulum laeve</name>
    <dbReference type="NCBI Taxonomy" id="68775"/>
    <lineage>
        <taxon>Eukaryota</taxon>
        <taxon>Fungi</taxon>
        <taxon>Dikarya</taxon>
        <taxon>Basidiomycota</taxon>
        <taxon>Agaricomycotina</taxon>
        <taxon>Agaricomycetes</taxon>
        <taxon>Agaricomycetidae</taxon>
        <taxon>Agaricales</taxon>
        <taxon>Agaricineae</taxon>
        <taxon>Nidulariaceae</taxon>
        <taxon>Crucibulum</taxon>
    </lineage>
</organism>
<feature type="non-terminal residue" evidence="1">
    <location>
        <position position="257"/>
    </location>
</feature>
<dbReference type="Proteomes" id="UP000308652">
    <property type="component" value="Unassembled WGS sequence"/>
</dbReference>
<name>A0A5C3M7L0_9AGAR</name>
<evidence type="ECO:0000313" key="2">
    <source>
        <dbReference type="Proteomes" id="UP000308652"/>
    </source>
</evidence>
<dbReference type="STRING" id="68775.A0A5C3M7L0"/>
<evidence type="ECO:0000313" key="1">
    <source>
        <dbReference type="EMBL" id="TFK37141.1"/>
    </source>
</evidence>
<dbReference type="PANTHER" id="PTHR45786:SF74">
    <property type="entry name" value="ATP-DEPENDENT DNA HELICASE"/>
    <property type="match status" value="1"/>
</dbReference>
<accession>A0A5C3M7L0</accession>
<sequence length="257" mass="29004">MEAECPDCGAYHWKAERLSSSSNRRPKYGTCCLSGKIQLPSLGDTPDELQRLLHKDHSVMNHNIRQYNNALAMTSLGCKIDNSIHDGHGPYVFKVHGALHHYAGSLIPNQGVPKKYAQLYIYDSSTDAGVGDRIAAHTANRNLNQDVMRELQNMLYNHHYGVQQYKAAYELTRNIPANENCKIALHFNADTDQRRYNLPTTDELAVILPGLGDQPEDSRDIVLHLRGGGLTQISEIHPQYWPLHYVLLFPQGQPGWH</sequence>
<dbReference type="AlphaFoldDB" id="A0A5C3M7L0"/>
<evidence type="ECO:0008006" key="3">
    <source>
        <dbReference type="Google" id="ProtNLM"/>
    </source>
</evidence>
<keyword evidence="2" id="KW-1185">Reference proteome</keyword>